<dbReference type="OrthoDB" id="1491394at2"/>
<dbReference type="InterPro" id="IPR059226">
    <property type="entry name" value="Choice_anch_Q_dom"/>
</dbReference>
<evidence type="ECO:0000259" key="1">
    <source>
        <dbReference type="Pfam" id="PF13229"/>
    </source>
</evidence>
<dbReference type="RefSeq" id="WP_158637457.1">
    <property type="nucleotide sequence ID" value="NZ_VLLE01000008.1"/>
</dbReference>
<dbReference type="InterPro" id="IPR039448">
    <property type="entry name" value="Beta_helix"/>
</dbReference>
<dbReference type="EMBL" id="VLLE01000008">
    <property type="protein sequence ID" value="TWI78019.1"/>
    <property type="molecule type" value="Genomic_DNA"/>
</dbReference>
<evidence type="ECO:0000313" key="3">
    <source>
        <dbReference type="EMBL" id="TWI78019.1"/>
    </source>
</evidence>
<dbReference type="InterPro" id="IPR011050">
    <property type="entry name" value="Pectin_lyase_fold/virulence"/>
</dbReference>
<dbReference type="Pfam" id="PF13229">
    <property type="entry name" value="Beta_helix"/>
    <property type="match status" value="1"/>
</dbReference>
<sequence length="582" mass="61808">AGGGSFGVFGAGLLISGTPSQTLTRCVFANNSGGSGFFDGSRGGGLYIDAGAHTISNCIFYGNSSDNGAAMMAGGAEFNTSSFVNCTFANNTSRFAGTAYSGFTDAVFRNCILWNNTPTSTSVPGRNEIYSSETRSQYWPTFNNCIIRDATGSPLSVTNTVTSSVLNGNPLFVNYSDGDGADNIWGTADDGLRLQCSSPAVGAGTGSTPTTDFLGLTRTATLDIGAYEGNHSNSAFNAIPAAFSSVTISQNSSGISNYSNCTSQVAAIQSGGSYTLTGQTTATVWIESVQPSSAGLIFVKRHYEVTALNNPASATARVTLFFTQQEFDEFNAVSDIDLPAGPSDLSGKANLLIEKREGKSSNGTGLPGTYAGSVTTINPVDTDILWNSTANRWEVSFDVNGFSGFFVKTSSSALPLQLISFTAVNQPDCIGLSWKTENEQQVREFVIEKLLADFKTIGVVPAKNGHANYYTYSDYHMNGGTAYYRLKMIDHDGGFTYSNVVSVNAGSGLLKIIPNPVKDHATLFIGNSRLLQTTAFLFSANGTKITEVKIEGFHVRLNIGHLNKGVYYLKFEDGSILRLLKE</sequence>
<gene>
    <name evidence="3" type="ORF">IQ13_4265</name>
</gene>
<dbReference type="Proteomes" id="UP000316167">
    <property type="component" value="Unassembled WGS sequence"/>
</dbReference>
<accession>A0A562S9Q7</accession>
<dbReference type="InterPro" id="IPR026444">
    <property type="entry name" value="Secre_tail"/>
</dbReference>
<dbReference type="AlphaFoldDB" id="A0A562S9Q7"/>
<protein>
    <submittedName>
        <fullName evidence="3">Putative secreted protein (Por secretion system target)</fullName>
    </submittedName>
</protein>
<keyword evidence="4" id="KW-1185">Reference proteome</keyword>
<evidence type="ECO:0000313" key="4">
    <source>
        <dbReference type="Proteomes" id="UP000316167"/>
    </source>
</evidence>
<dbReference type="NCBIfam" id="NF041518">
    <property type="entry name" value="choice_anch_Q"/>
    <property type="match status" value="1"/>
</dbReference>
<dbReference type="SUPFAM" id="SSF51126">
    <property type="entry name" value="Pectin lyase-like"/>
    <property type="match status" value="1"/>
</dbReference>
<evidence type="ECO:0000259" key="2">
    <source>
        <dbReference type="Pfam" id="PF18962"/>
    </source>
</evidence>
<proteinExistence type="predicted"/>
<reference evidence="3 4" key="1">
    <citation type="journal article" date="2015" name="Stand. Genomic Sci.">
        <title>Genomic Encyclopedia of Bacterial and Archaeal Type Strains, Phase III: the genomes of soil and plant-associated and newly described type strains.</title>
        <authorList>
            <person name="Whitman W.B."/>
            <person name="Woyke T."/>
            <person name="Klenk H.P."/>
            <person name="Zhou Y."/>
            <person name="Lilburn T.G."/>
            <person name="Beck B.J."/>
            <person name="De Vos P."/>
            <person name="Vandamme P."/>
            <person name="Eisen J.A."/>
            <person name="Garrity G."/>
            <person name="Hugenholtz P."/>
            <person name="Kyrpides N.C."/>
        </authorList>
    </citation>
    <scope>NUCLEOTIDE SEQUENCE [LARGE SCALE GENOMIC DNA]</scope>
    <source>
        <strain evidence="3 4">CGMCC 1.7271</strain>
    </source>
</reference>
<organism evidence="3 4">
    <name type="scientific">Lacibacter cauensis</name>
    <dbReference type="NCBI Taxonomy" id="510947"/>
    <lineage>
        <taxon>Bacteria</taxon>
        <taxon>Pseudomonadati</taxon>
        <taxon>Bacteroidota</taxon>
        <taxon>Chitinophagia</taxon>
        <taxon>Chitinophagales</taxon>
        <taxon>Chitinophagaceae</taxon>
        <taxon>Lacibacter</taxon>
    </lineage>
</organism>
<name>A0A562S9Q7_9BACT</name>
<feature type="domain" description="Right handed beta helix" evidence="1">
    <location>
        <begin position="12"/>
        <end position="175"/>
    </location>
</feature>
<feature type="domain" description="Secretion system C-terminal sorting" evidence="2">
    <location>
        <begin position="512"/>
        <end position="575"/>
    </location>
</feature>
<dbReference type="Pfam" id="PF18962">
    <property type="entry name" value="Por_Secre_tail"/>
    <property type="match status" value="1"/>
</dbReference>
<feature type="non-terminal residue" evidence="3">
    <location>
        <position position="1"/>
    </location>
</feature>
<comment type="caution">
    <text evidence="3">The sequence shown here is derived from an EMBL/GenBank/DDBJ whole genome shotgun (WGS) entry which is preliminary data.</text>
</comment>